<dbReference type="PIRSF" id="PIRSF000137">
    <property type="entry name" value="Alcohol_oxidase"/>
    <property type="match status" value="1"/>
</dbReference>
<accession>A0A8H2XM79</accession>
<feature type="binding site" evidence="3">
    <location>
        <position position="216"/>
    </location>
    <ligand>
        <name>FAD</name>
        <dbReference type="ChEBI" id="CHEBI:57692"/>
    </ligand>
</feature>
<dbReference type="GO" id="GO:0016614">
    <property type="term" value="F:oxidoreductase activity, acting on CH-OH group of donors"/>
    <property type="evidence" value="ECO:0007669"/>
    <property type="project" value="InterPro"/>
</dbReference>
<comment type="similarity">
    <text evidence="2">Belongs to the GMC oxidoreductase family.</text>
</comment>
<dbReference type="SUPFAM" id="SSF54373">
    <property type="entry name" value="FAD-linked reductases, C-terminal domain"/>
    <property type="match status" value="1"/>
</dbReference>
<evidence type="ECO:0000256" key="1">
    <source>
        <dbReference type="ARBA" id="ARBA00001974"/>
    </source>
</evidence>
<dbReference type="OrthoDB" id="660759at2759"/>
<comment type="cofactor">
    <cofactor evidence="1 3">
        <name>FAD</name>
        <dbReference type="ChEBI" id="CHEBI:57692"/>
    </cofactor>
</comment>
<sequence>MALHPTEVDIIFVGGGTSASVAAGRLASANPALEILLVEQGPNNYQDRSVLTPSLFPTQIIPGSGHAIFWKGEESEAVNGREQTVVTGGILGGGSSINLMIYARPASSDFDDWNTPGWSSEDLIPFLQKARLPYLITFVVAYSPFYPTVAKEYLDACITGGIPQIDDLMDLRTGHACGRLAQYIDPLTGYRQDAAHQYIHTQSNNKGLHVLTETLVTRVLFEGTKAVGIEVVRNQGQDPDTNQSDRRIFARKLVVMSAGALGSSTILQRSGIGEASQLSDLSIQIVGDLPGVGKNYEDHPLCLWAYHVSENVETYDPLMEQQPEVMERYQAEFERGKGIFTSNSAGSGSKLRPTSNELKAMGSDFNERWKNYYEVAPDKAVVIQVCVNGFVGPRSPAPEKSRFMMIGNIATYPLSKGQIHITGTDPYLPPKFRTGLLEEQADVEIQKWAYKKARECARRMRSYRGEYAPLHPKFPKDSAAACIRLDGPPPLVEEDLIYTPEDDAAIEVFIRQMSQSTYHSCGTLPMKPEAQGGCVDPRLNVHGTTNLKVADLSILPSNVGSPTYSIALMIGEKAAVLIAEDLGLKLP</sequence>
<dbReference type="InterPro" id="IPR012132">
    <property type="entry name" value="GMC_OxRdtase"/>
</dbReference>
<protein>
    <recommendedName>
        <fullName evidence="4">Glucose-methanol-choline oxidoreductase N-terminal domain-containing protein</fullName>
    </recommendedName>
</protein>
<dbReference type="AlphaFoldDB" id="A0A8H2XM79"/>
<proteinExistence type="inferred from homology"/>
<dbReference type="EMBL" id="CAJMWR010001508">
    <property type="protein sequence ID" value="CAE6427626.1"/>
    <property type="molecule type" value="Genomic_DNA"/>
</dbReference>
<organism evidence="5 6">
    <name type="scientific">Rhizoctonia solani</name>
    <dbReference type="NCBI Taxonomy" id="456999"/>
    <lineage>
        <taxon>Eukaryota</taxon>
        <taxon>Fungi</taxon>
        <taxon>Dikarya</taxon>
        <taxon>Basidiomycota</taxon>
        <taxon>Agaricomycotina</taxon>
        <taxon>Agaricomycetes</taxon>
        <taxon>Cantharellales</taxon>
        <taxon>Ceratobasidiaceae</taxon>
        <taxon>Rhizoctonia</taxon>
    </lineage>
</organism>
<dbReference type="InterPro" id="IPR036188">
    <property type="entry name" value="FAD/NAD-bd_sf"/>
</dbReference>
<comment type="caution">
    <text evidence="5">The sequence shown here is derived from an EMBL/GenBank/DDBJ whole genome shotgun (WGS) entry which is preliminary data.</text>
</comment>
<feature type="domain" description="Glucose-methanol-choline oxidoreductase N-terminal" evidence="4">
    <location>
        <begin position="259"/>
        <end position="273"/>
    </location>
</feature>
<feature type="binding site" evidence="3">
    <location>
        <begin position="17"/>
        <end position="18"/>
    </location>
    <ligand>
        <name>FAD</name>
        <dbReference type="ChEBI" id="CHEBI:57692"/>
    </ligand>
</feature>
<keyword evidence="3" id="KW-0285">Flavoprotein</keyword>
<dbReference type="Proteomes" id="UP000663840">
    <property type="component" value="Unassembled WGS sequence"/>
</dbReference>
<dbReference type="GO" id="GO:0050660">
    <property type="term" value="F:flavin adenine dinucleotide binding"/>
    <property type="evidence" value="ECO:0007669"/>
    <property type="project" value="InterPro"/>
</dbReference>
<keyword evidence="3" id="KW-0274">FAD</keyword>
<dbReference type="Gene3D" id="3.50.50.60">
    <property type="entry name" value="FAD/NAD(P)-binding domain"/>
    <property type="match status" value="1"/>
</dbReference>
<dbReference type="InterPro" id="IPR007867">
    <property type="entry name" value="GMC_OxRtase_C"/>
</dbReference>
<dbReference type="InterPro" id="IPR000172">
    <property type="entry name" value="GMC_OxRdtase_N"/>
</dbReference>
<dbReference type="PANTHER" id="PTHR11552:SF78">
    <property type="entry name" value="GLUCOSE-METHANOL-CHOLINE OXIDOREDUCTASE N-TERMINAL DOMAIN-CONTAINING PROTEIN"/>
    <property type="match status" value="1"/>
</dbReference>
<gene>
    <name evidence="5" type="ORF">RDB_LOCUS61734</name>
</gene>
<dbReference type="PROSITE" id="PS00624">
    <property type="entry name" value="GMC_OXRED_2"/>
    <property type="match status" value="1"/>
</dbReference>
<dbReference type="Gene3D" id="3.30.560.10">
    <property type="entry name" value="Glucose Oxidase, domain 3"/>
    <property type="match status" value="1"/>
</dbReference>
<evidence type="ECO:0000313" key="5">
    <source>
        <dbReference type="EMBL" id="CAE6427626.1"/>
    </source>
</evidence>
<dbReference type="PANTHER" id="PTHR11552">
    <property type="entry name" value="GLUCOSE-METHANOL-CHOLINE GMC OXIDOREDUCTASE"/>
    <property type="match status" value="1"/>
</dbReference>
<name>A0A8H2XM79_9AGAM</name>
<dbReference type="Pfam" id="PF00732">
    <property type="entry name" value="GMC_oxred_N"/>
    <property type="match status" value="1"/>
</dbReference>
<evidence type="ECO:0000256" key="3">
    <source>
        <dbReference type="PIRSR" id="PIRSR000137-2"/>
    </source>
</evidence>
<evidence type="ECO:0000259" key="4">
    <source>
        <dbReference type="PROSITE" id="PS00624"/>
    </source>
</evidence>
<dbReference type="SUPFAM" id="SSF51905">
    <property type="entry name" value="FAD/NAD(P)-binding domain"/>
    <property type="match status" value="1"/>
</dbReference>
<evidence type="ECO:0000313" key="6">
    <source>
        <dbReference type="Proteomes" id="UP000663840"/>
    </source>
</evidence>
<evidence type="ECO:0000256" key="2">
    <source>
        <dbReference type="ARBA" id="ARBA00010790"/>
    </source>
</evidence>
<dbReference type="Pfam" id="PF05199">
    <property type="entry name" value="GMC_oxred_C"/>
    <property type="match status" value="1"/>
</dbReference>
<reference evidence="5" key="1">
    <citation type="submission" date="2021-01" db="EMBL/GenBank/DDBJ databases">
        <authorList>
            <person name="Kaushik A."/>
        </authorList>
    </citation>
    <scope>NUCLEOTIDE SEQUENCE</scope>
    <source>
        <strain evidence="5">AG1-1A</strain>
    </source>
</reference>